<comment type="caution">
    <text evidence="1">The sequence shown here is derived from an EMBL/GenBank/DDBJ whole genome shotgun (WGS) entry which is preliminary data.</text>
</comment>
<proteinExistence type="predicted"/>
<dbReference type="AlphaFoldDB" id="A0A071M546"/>
<dbReference type="EMBL" id="JJOA01000034">
    <property type="protein sequence ID" value="KEA55898.1"/>
    <property type="molecule type" value="Genomic_DNA"/>
</dbReference>
<sequence length="76" mass="8546">MLESRQQAFSVLPHTGNGALAETLFAHGSREHGHMQRPFAAQIARIVTAVHGGLLDWSTERIYRPDFVIPRIVRLL</sequence>
<organism evidence="1">
    <name type="scientific">Burkholderia cenocepacia</name>
    <dbReference type="NCBI Taxonomy" id="95486"/>
    <lineage>
        <taxon>Bacteria</taxon>
        <taxon>Pseudomonadati</taxon>
        <taxon>Pseudomonadota</taxon>
        <taxon>Betaproteobacteria</taxon>
        <taxon>Burkholderiales</taxon>
        <taxon>Burkholderiaceae</taxon>
        <taxon>Burkholderia</taxon>
        <taxon>Burkholderia cepacia complex</taxon>
    </lineage>
</organism>
<reference evidence="1" key="1">
    <citation type="submission" date="2014-04" db="EMBL/GenBank/DDBJ databases">
        <title>In planta biocontrol of soil-borne Fusarium wilt of banana through a plant endophytic bacterium, Burkholderia cenocepacia 869T2.</title>
        <authorList>
            <person name="Ho Y.-N."/>
            <person name="Chiang H.-M."/>
            <person name="Chao C.-P."/>
            <person name="Su C.-C."/>
            <person name="Hsu H.-F."/>
            <person name="Guo C.-T."/>
            <person name="Hsieh J.-L."/>
            <person name="Huang C.-C."/>
        </authorList>
    </citation>
    <scope>NUCLEOTIDE SEQUENCE [LARGE SCALE GENOMIC DNA]</scope>
    <source>
        <strain evidence="1">869T2</strain>
    </source>
</reference>
<protein>
    <submittedName>
        <fullName evidence="1">Uncharacterized protein</fullName>
    </submittedName>
</protein>
<accession>A0A071M546</accession>
<gene>
    <name evidence="1" type="ORF">DT99_29625</name>
</gene>
<name>A0A071M546_9BURK</name>
<evidence type="ECO:0000313" key="1">
    <source>
        <dbReference type="EMBL" id="KEA55898.1"/>
    </source>
</evidence>